<proteinExistence type="predicted"/>
<sequence length="1434" mass="152331">MTDPVPSQSDGAPATPVRQRRWWPWLVAVPVVLAAGAVGSVWGLLHSDAGTRWLGTRLPFVTAEGTRGALFDDVFEADRVVVRWDLGRQSVTVTGFRGEGLRWSWRPHARAWFGIDATKAVAREVIVDTGPPSGHGAHLPSGIGIPLQIRADRAELETLDVDGFQLHRLRARAWVGEQNLLYRVEDAELDWGKVRLAGHAQLGFDAPFALGGQAEARPIDATTPLDATIRASGTLDRIVLAGTLRGTPQPGKATPSAEVSTTLLPFAPWVLAQLDAKTTALDFGAFVAGAPETRLSGHARLDAPPAGERPMRVDVALDNALPGRWDAGRLPLARIEIDLQGRSAEHRQVDVRRLALQLAADGRPAGRWSATGRWDGHALALDSQLDGVAPQRLDRRAPAMTVSGPLALELGGLPSPDDWAAPLPAWSAALRTRLDGRVDGASQPVRLRLDGRADPGRIELKELDASAGDAVARLALDARRGDAGWQLATRGTLAGFDPVPWWPGEPGSAWRQGPHRVSGRWELELSLPPEPLALPAPALLQRTAGHGTLKIADTVLAGVPVTLDLALEQAGGRGGTSRVRLEAGAAGNRLSASGEGRPAGNGGDDRWTLALDAGSLQTLAPLARLLPGGAAFAPQSGSARGELVATGRWPDLSTQGRLTLARFASHELEVADASADWRLSTGGLAQQPLELQADVAGLRWGRQSARQLRAELRGTWQEHHLLVAGALPLVPPPLLERWFGLRTMSGTRAQLQATGAWTASAGGGGRWAGRIERLGVGTWDGGAIAPPGSDWRSDWIDARDLGAELQFGRGGTLERLQAAPGRIRFARAVDLRWDAVQADWAAGAAPRFALRMDVAPVAVAPLLERVQPTMGWGGDLRAGAHVDIRAGERFDAEVVLERSDGDLTITDENGTQALGLSAARLGLAAHDGQWYFTQALAGGNIGRMAAALGVRTSPASRWPEADAPLDGVLDVEVANLGVWAAWVPPGWRLSGRLHSNATIGGRFGAPEYTGVIEGRDLGVRNLLQGVNVGPGTVAIRLEGTDARIETFRFKGGDGQLELSGGAAFGETPNARLKAVAERFRVLGRIDRQLTGSGSATLTLDAQRLALDGRVQVDEGLFDATRADAPSLDADVTVRRPGDAPAAPEDEALPRTRRDVDITLDVDLGRQLRVRGRGLDTELRGQLRLTTPGGRLAVNGNVATENGTYAAYGQKLDIDRGIVAFAGPPDNPRLDILALRQNTDVQVGVLITGTAQSPRARLYSETEMTDTERLSWLVLGRASDGLGRADAALLQRAAVALMAGEGEAPTDALMRNLGIDELSVHQSETAGSTAGGEVRDTVISLGKQLSRRWYVGYERGVNATTGTWQLVYRIAQRFTLRAQSGADNALDLIWVWRLDDEQLPGTRPLIGAGRRLGQATGLVAPAASAPSSPAASAPR</sequence>
<keyword evidence="3 6" id="KW-1133">Transmembrane helix</keyword>
<organism evidence="8 9">
    <name type="scientific">Rubrivivax benzoatilyticus</name>
    <dbReference type="NCBI Taxonomy" id="316997"/>
    <lineage>
        <taxon>Bacteria</taxon>
        <taxon>Pseudomonadati</taxon>
        <taxon>Pseudomonadota</taxon>
        <taxon>Betaproteobacteria</taxon>
        <taxon>Burkholderiales</taxon>
        <taxon>Sphaerotilaceae</taxon>
        <taxon>Rubrivivax</taxon>
    </lineage>
</organism>
<dbReference type="PANTHER" id="PTHR36985">
    <property type="entry name" value="TRANSLOCATION AND ASSEMBLY MODULE SUBUNIT TAMB"/>
    <property type="match status" value="1"/>
</dbReference>
<evidence type="ECO:0000313" key="8">
    <source>
        <dbReference type="EMBL" id="NHK99807.1"/>
    </source>
</evidence>
<evidence type="ECO:0000256" key="6">
    <source>
        <dbReference type="SAM" id="Phobius"/>
    </source>
</evidence>
<comment type="caution">
    <text evidence="8">The sequence shown here is derived from an EMBL/GenBank/DDBJ whole genome shotgun (WGS) entry which is preliminary data.</text>
</comment>
<reference evidence="8 9" key="1">
    <citation type="submission" date="2020-03" db="EMBL/GenBank/DDBJ databases">
        <title>Rubrivivax benzoatilyticus JA2 (sequenced after 10 years sub-culturing).</title>
        <authorList>
            <person name="Gupta D."/>
            <person name="Chintalapati S."/>
            <person name="Chintalapati V.R."/>
        </authorList>
    </citation>
    <scope>NUCLEOTIDE SEQUENCE [LARGE SCALE GENOMIC DNA]</scope>
    <source>
        <strain evidence="8 9">JA2-Mal</strain>
    </source>
</reference>
<accession>A0ABX0I107</accession>
<dbReference type="Proteomes" id="UP000802098">
    <property type="component" value="Unassembled WGS sequence"/>
</dbReference>
<gene>
    <name evidence="8" type="ORF">G7087_15600</name>
</gene>
<evidence type="ECO:0000259" key="7">
    <source>
        <dbReference type="Pfam" id="PF04357"/>
    </source>
</evidence>
<name>A0ABX0I107_9BURK</name>
<keyword evidence="2 6" id="KW-0812">Transmembrane</keyword>
<dbReference type="EMBL" id="JAAOCD010000008">
    <property type="protein sequence ID" value="NHK99807.1"/>
    <property type="molecule type" value="Genomic_DNA"/>
</dbReference>
<evidence type="ECO:0000256" key="3">
    <source>
        <dbReference type="ARBA" id="ARBA00022989"/>
    </source>
</evidence>
<keyword evidence="9" id="KW-1185">Reference proteome</keyword>
<dbReference type="Pfam" id="PF04357">
    <property type="entry name" value="TamB"/>
    <property type="match status" value="1"/>
</dbReference>
<feature type="domain" description="Translocation and assembly module TamB C-terminal" evidence="7">
    <location>
        <begin position="1051"/>
        <end position="1392"/>
    </location>
</feature>
<feature type="transmembrane region" description="Helical" evidence="6">
    <location>
        <begin position="22"/>
        <end position="45"/>
    </location>
</feature>
<evidence type="ECO:0000256" key="4">
    <source>
        <dbReference type="ARBA" id="ARBA00023136"/>
    </source>
</evidence>
<feature type="region of interest" description="Disordered" evidence="5">
    <location>
        <begin position="585"/>
        <end position="605"/>
    </location>
</feature>
<comment type="subcellular location">
    <subcellularLocation>
        <location evidence="1">Membrane</location>
        <topology evidence="1">Single-pass membrane protein</topology>
    </subcellularLocation>
</comment>
<dbReference type="PANTHER" id="PTHR36985:SF1">
    <property type="entry name" value="TRANSLOCATION AND ASSEMBLY MODULE SUBUNIT TAMB"/>
    <property type="match status" value="1"/>
</dbReference>
<evidence type="ECO:0000313" key="9">
    <source>
        <dbReference type="Proteomes" id="UP000802098"/>
    </source>
</evidence>
<keyword evidence="4 6" id="KW-0472">Membrane</keyword>
<dbReference type="InterPro" id="IPR007452">
    <property type="entry name" value="TamB_C"/>
</dbReference>
<evidence type="ECO:0000256" key="2">
    <source>
        <dbReference type="ARBA" id="ARBA00022692"/>
    </source>
</evidence>
<evidence type="ECO:0000256" key="1">
    <source>
        <dbReference type="ARBA" id="ARBA00004167"/>
    </source>
</evidence>
<protein>
    <submittedName>
        <fullName evidence="8">DUF490 domain-containing protein</fullName>
    </submittedName>
</protein>
<evidence type="ECO:0000256" key="5">
    <source>
        <dbReference type="SAM" id="MobiDB-lite"/>
    </source>
</evidence>